<reference evidence="1 2" key="1">
    <citation type="submission" date="2016-10" db="EMBL/GenBank/DDBJ databases">
        <authorList>
            <person name="de Groot N.N."/>
        </authorList>
    </citation>
    <scope>NUCLEOTIDE SEQUENCE [LARGE SCALE GENOMIC DNA]</scope>
    <source>
        <strain evidence="1 2">ATCC 35022</strain>
    </source>
</reference>
<dbReference type="Proteomes" id="UP000199071">
    <property type="component" value="Unassembled WGS sequence"/>
</dbReference>
<protein>
    <submittedName>
        <fullName evidence="1">Uncharacterized protein</fullName>
    </submittedName>
</protein>
<dbReference type="STRING" id="665467.SAMN02982931_01145"/>
<sequence length="124" mass="13872">MDIELRISGEALDVGEIRDLITARPYRIDHRDVDGSLTNCLHYGLGNVDDRNSISQIETMATGWLRAHGELLPVATRGDVESMELDIAFHDGEEDALLQSFSRDFIRLISAYNLSLTLSTYTSD</sequence>
<gene>
    <name evidence="1" type="ORF">SAMN02982931_01145</name>
</gene>
<proteinExistence type="predicted"/>
<dbReference type="AlphaFoldDB" id="A0A1G6B2K6"/>
<organism evidence="1 2">
    <name type="scientific">Bauldia litoralis</name>
    <dbReference type="NCBI Taxonomy" id="665467"/>
    <lineage>
        <taxon>Bacteria</taxon>
        <taxon>Pseudomonadati</taxon>
        <taxon>Pseudomonadota</taxon>
        <taxon>Alphaproteobacteria</taxon>
        <taxon>Hyphomicrobiales</taxon>
        <taxon>Kaistiaceae</taxon>
        <taxon>Bauldia</taxon>
    </lineage>
</organism>
<evidence type="ECO:0000313" key="1">
    <source>
        <dbReference type="EMBL" id="SDB14911.1"/>
    </source>
</evidence>
<accession>A0A1G6B2K6</accession>
<dbReference type="RefSeq" id="WP_139167760.1">
    <property type="nucleotide sequence ID" value="NZ_FMXQ01000002.1"/>
</dbReference>
<keyword evidence="2" id="KW-1185">Reference proteome</keyword>
<name>A0A1G6B2K6_9HYPH</name>
<dbReference type="EMBL" id="FMXQ01000002">
    <property type="protein sequence ID" value="SDB14911.1"/>
    <property type="molecule type" value="Genomic_DNA"/>
</dbReference>
<evidence type="ECO:0000313" key="2">
    <source>
        <dbReference type="Proteomes" id="UP000199071"/>
    </source>
</evidence>